<dbReference type="Proteomes" id="UP000326396">
    <property type="component" value="Linkage Group LG10"/>
</dbReference>
<feature type="region of interest" description="Disordered" evidence="1">
    <location>
        <begin position="1"/>
        <end position="26"/>
    </location>
</feature>
<dbReference type="AlphaFoldDB" id="A0A5N6PWE8"/>
<comment type="caution">
    <text evidence="2">The sequence shown here is derived from an EMBL/GenBank/DDBJ whole genome shotgun (WGS) entry which is preliminary data.</text>
</comment>
<protein>
    <recommendedName>
        <fullName evidence="4">J domain-containing protein</fullName>
    </recommendedName>
</protein>
<evidence type="ECO:0000313" key="3">
    <source>
        <dbReference type="Proteomes" id="UP000326396"/>
    </source>
</evidence>
<gene>
    <name evidence="2" type="ORF">E3N88_04635</name>
</gene>
<dbReference type="SUPFAM" id="SSF46565">
    <property type="entry name" value="Chaperone J-domain"/>
    <property type="match status" value="1"/>
</dbReference>
<evidence type="ECO:0000256" key="1">
    <source>
        <dbReference type="SAM" id="MobiDB-lite"/>
    </source>
</evidence>
<feature type="region of interest" description="Disordered" evidence="1">
    <location>
        <begin position="70"/>
        <end position="90"/>
    </location>
</feature>
<dbReference type="OrthoDB" id="10250354at2759"/>
<proteinExistence type="predicted"/>
<reference evidence="2 3" key="1">
    <citation type="submission" date="2019-05" db="EMBL/GenBank/DDBJ databases">
        <title>Mikania micrantha, genome provides insights into the molecular mechanism of rapid growth.</title>
        <authorList>
            <person name="Liu B."/>
        </authorList>
    </citation>
    <scope>NUCLEOTIDE SEQUENCE [LARGE SCALE GENOMIC DNA]</scope>
    <source>
        <strain evidence="2">NLD-2019</strain>
        <tissue evidence="2">Leaf</tissue>
    </source>
</reference>
<dbReference type="InterPro" id="IPR036869">
    <property type="entry name" value="J_dom_sf"/>
</dbReference>
<dbReference type="Gene3D" id="1.10.287.110">
    <property type="entry name" value="DnaJ domain"/>
    <property type="match status" value="1"/>
</dbReference>
<sequence>MKSDEIDQIIAPPHPSRTATKSSKILRVPRRNPEISDFFPASRTAEDSESLHRALNDPQKRAIYDQYGEEGLKGQVPPPGAGGFSGSPTTFRFNPRNADDIFLEFFGSPAGPGG</sequence>
<name>A0A5N6PWE8_9ASTR</name>
<accession>A0A5N6PWE8</accession>
<evidence type="ECO:0008006" key="4">
    <source>
        <dbReference type="Google" id="ProtNLM"/>
    </source>
</evidence>
<organism evidence="2 3">
    <name type="scientific">Mikania micrantha</name>
    <name type="common">bitter vine</name>
    <dbReference type="NCBI Taxonomy" id="192012"/>
    <lineage>
        <taxon>Eukaryota</taxon>
        <taxon>Viridiplantae</taxon>
        <taxon>Streptophyta</taxon>
        <taxon>Embryophyta</taxon>
        <taxon>Tracheophyta</taxon>
        <taxon>Spermatophyta</taxon>
        <taxon>Magnoliopsida</taxon>
        <taxon>eudicotyledons</taxon>
        <taxon>Gunneridae</taxon>
        <taxon>Pentapetalae</taxon>
        <taxon>asterids</taxon>
        <taxon>campanulids</taxon>
        <taxon>Asterales</taxon>
        <taxon>Asteraceae</taxon>
        <taxon>Asteroideae</taxon>
        <taxon>Heliantheae alliance</taxon>
        <taxon>Eupatorieae</taxon>
        <taxon>Mikania</taxon>
    </lineage>
</organism>
<evidence type="ECO:0000313" key="2">
    <source>
        <dbReference type="EMBL" id="KAD7117367.1"/>
    </source>
</evidence>
<dbReference type="EMBL" id="SZYD01000002">
    <property type="protein sequence ID" value="KAD7117367.1"/>
    <property type="molecule type" value="Genomic_DNA"/>
</dbReference>
<keyword evidence="3" id="KW-1185">Reference proteome</keyword>